<dbReference type="RefSeq" id="WP_349152776.1">
    <property type="nucleotide sequence ID" value="NZ_JBBMEO010000030.1"/>
</dbReference>
<name>A0ABV1AYK8_9FIRM</name>
<comment type="similarity">
    <text evidence="2">Belongs to the glycosyltransferase 2 family.</text>
</comment>
<evidence type="ECO:0008006" key="7">
    <source>
        <dbReference type="Google" id="ProtNLM"/>
    </source>
</evidence>
<dbReference type="Gene3D" id="3.90.550.10">
    <property type="entry name" value="Spore Coat Polysaccharide Biosynthesis Protein SpsA, Chain A"/>
    <property type="match status" value="1"/>
</dbReference>
<keyword evidence="4" id="KW-0808">Transferase</keyword>
<dbReference type="PANTHER" id="PTHR43179:SF12">
    <property type="entry name" value="GALACTOFURANOSYLTRANSFERASE GLFT2"/>
    <property type="match status" value="1"/>
</dbReference>
<keyword evidence="6" id="KW-1185">Reference proteome</keyword>
<evidence type="ECO:0000256" key="1">
    <source>
        <dbReference type="ARBA" id="ARBA00004776"/>
    </source>
</evidence>
<evidence type="ECO:0000256" key="4">
    <source>
        <dbReference type="ARBA" id="ARBA00022679"/>
    </source>
</evidence>
<dbReference type="SUPFAM" id="SSF53448">
    <property type="entry name" value="Nucleotide-diphospho-sugar transferases"/>
    <property type="match status" value="1"/>
</dbReference>
<dbReference type="InterPro" id="IPR029044">
    <property type="entry name" value="Nucleotide-diphossugar_trans"/>
</dbReference>
<proteinExistence type="inferred from homology"/>
<dbReference type="Proteomes" id="UP001457197">
    <property type="component" value="Unassembled WGS sequence"/>
</dbReference>
<evidence type="ECO:0000313" key="6">
    <source>
        <dbReference type="Proteomes" id="UP001457197"/>
    </source>
</evidence>
<evidence type="ECO:0000313" key="5">
    <source>
        <dbReference type="EMBL" id="MEQ2362942.1"/>
    </source>
</evidence>
<dbReference type="EMBL" id="JBBMEO010000030">
    <property type="protein sequence ID" value="MEQ2362942.1"/>
    <property type="molecule type" value="Genomic_DNA"/>
</dbReference>
<comment type="caution">
    <text evidence="5">The sequence shown here is derived from an EMBL/GenBank/DDBJ whole genome shotgun (WGS) entry which is preliminary data.</text>
</comment>
<organism evidence="5 6">
    <name type="scientific">Faecalibacterium tardum</name>
    <dbReference type="NCBI Taxonomy" id="3133156"/>
    <lineage>
        <taxon>Bacteria</taxon>
        <taxon>Bacillati</taxon>
        <taxon>Bacillota</taxon>
        <taxon>Clostridia</taxon>
        <taxon>Eubacteriales</taxon>
        <taxon>Oscillospiraceae</taxon>
        <taxon>Faecalibacterium</taxon>
    </lineage>
</organism>
<protein>
    <recommendedName>
        <fullName evidence="7">Glycosyltransferase</fullName>
    </recommendedName>
</protein>
<evidence type="ECO:0000256" key="2">
    <source>
        <dbReference type="ARBA" id="ARBA00006739"/>
    </source>
</evidence>
<accession>A0ABV1AYK8</accession>
<reference evidence="5 6" key="1">
    <citation type="submission" date="2024-03" db="EMBL/GenBank/DDBJ databases">
        <title>Human intestinal bacterial collection.</title>
        <authorList>
            <person name="Pauvert C."/>
            <person name="Hitch T.C.A."/>
            <person name="Clavel T."/>
        </authorList>
    </citation>
    <scope>NUCLEOTIDE SEQUENCE [LARGE SCALE GENOMIC DNA]</scope>
    <source>
        <strain evidence="5 6">CLA-AA-H175</strain>
    </source>
</reference>
<keyword evidence="3" id="KW-0328">Glycosyltransferase</keyword>
<evidence type="ECO:0000256" key="3">
    <source>
        <dbReference type="ARBA" id="ARBA00022676"/>
    </source>
</evidence>
<comment type="pathway">
    <text evidence="1">Cell wall biogenesis; cell wall polysaccharide biosynthesis.</text>
</comment>
<sequence>MDGYKDMRFAACVVLYNLEEKETVRIKEYSASFDAVYLIDNSAQDDSKRWGETENLFYHWNGGNLGLPSSFNWILDKEKERFDYICLLDQDSVFTKDSIEAIKNDIETHKEYISANVGIVAPFVNYNGGLYSAEEKNVKVNWAITSGSFINTGIVKKENIQYDEKYFIDRCEVDFCKQLTLKNYEIWMYKGAVLNQQLGDDNGTKHTSHSVERHYYIFRNRFYFNKKFFPLAKRIFLDLLQSLKHILHILFYESDKAKKIGMIYPAYKDYKTGYLGKKIFLK</sequence>
<gene>
    <name evidence="5" type="ORF">WMO44_12475</name>
</gene>
<dbReference type="PANTHER" id="PTHR43179">
    <property type="entry name" value="RHAMNOSYLTRANSFERASE WBBL"/>
    <property type="match status" value="1"/>
</dbReference>